<feature type="domain" description="WSC" evidence="8">
    <location>
        <begin position="34"/>
        <end position="125"/>
    </location>
</feature>
<protein>
    <recommendedName>
        <fullName evidence="8">WSC domain-containing protein</fullName>
    </recommendedName>
</protein>
<evidence type="ECO:0000313" key="9">
    <source>
        <dbReference type="EMBL" id="TWU70362.1"/>
    </source>
</evidence>
<dbReference type="AlphaFoldDB" id="A0A5C6FXZ0"/>
<keyword evidence="6" id="KW-0325">Glycoprotein</keyword>
<evidence type="ECO:0000256" key="3">
    <source>
        <dbReference type="ARBA" id="ARBA00022729"/>
    </source>
</evidence>
<evidence type="ECO:0000259" key="8">
    <source>
        <dbReference type="PROSITE" id="PS51212"/>
    </source>
</evidence>
<dbReference type="GO" id="GO:0005886">
    <property type="term" value="C:plasma membrane"/>
    <property type="evidence" value="ECO:0007669"/>
    <property type="project" value="TreeGrafter"/>
</dbReference>
<organism evidence="9 10">
    <name type="scientific">Metarhizium rileyi (strain RCEF 4871)</name>
    <name type="common">Nomuraea rileyi</name>
    <dbReference type="NCBI Taxonomy" id="1649241"/>
    <lineage>
        <taxon>Eukaryota</taxon>
        <taxon>Fungi</taxon>
        <taxon>Dikarya</taxon>
        <taxon>Ascomycota</taxon>
        <taxon>Pezizomycotina</taxon>
        <taxon>Sordariomycetes</taxon>
        <taxon>Hypocreomycetidae</taxon>
        <taxon>Hypocreales</taxon>
        <taxon>Clavicipitaceae</taxon>
        <taxon>Metarhizium</taxon>
    </lineage>
</organism>
<evidence type="ECO:0000256" key="2">
    <source>
        <dbReference type="ARBA" id="ARBA00022692"/>
    </source>
</evidence>
<name>A0A5C6FXZ0_METRR</name>
<keyword evidence="5" id="KW-0472">Membrane</keyword>
<dbReference type="Proteomes" id="UP000317257">
    <property type="component" value="Unassembled WGS sequence"/>
</dbReference>
<reference evidence="10" key="1">
    <citation type="submission" date="2018-12" db="EMBL/GenBank/DDBJ databases">
        <title>The complete genome of Metarhizium rileyi, a key fungal pathogen of Lepidoptera.</title>
        <authorList>
            <person name="Binneck E."/>
            <person name="Lastra C.C.L."/>
            <person name="Sosa-Gomez D.R."/>
        </authorList>
    </citation>
    <scope>NUCLEOTIDE SEQUENCE [LARGE SCALE GENOMIC DNA]</scope>
    <source>
        <strain evidence="10">Cep018-CH2</strain>
    </source>
</reference>
<dbReference type="InterPro" id="IPR051836">
    <property type="entry name" value="Kremen_rcpt"/>
</dbReference>
<dbReference type="InterPro" id="IPR002889">
    <property type="entry name" value="WSC_carb-bd"/>
</dbReference>
<evidence type="ECO:0000256" key="5">
    <source>
        <dbReference type="ARBA" id="ARBA00023136"/>
    </source>
</evidence>
<dbReference type="Pfam" id="PF01822">
    <property type="entry name" value="WSC"/>
    <property type="match status" value="2"/>
</dbReference>
<keyword evidence="4" id="KW-1133">Transmembrane helix</keyword>
<dbReference type="PROSITE" id="PS51212">
    <property type="entry name" value="WSC"/>
    <property type="match status" value="1"/>
</dbReference>
<evidence type="ECO:0000256" key="6">
    <source>
        <dbReference type="ARBA" id="ARBA00023180"/>
    </source>
</evidence>
<feature type="signal peptide" evidence="7">
    <location>
        <begin position="1"/>
        <end position="20"/>
    </location>
</feature>
<dbReference type="PANTHER" id="PTHR24269:SF16">
    <property type="entry name" value="PROTEIN SLG1"/>
    <property type="match status" value="1"/>
</dbReference>
<evidence type="ECO:0000256" key="4">
    <source>
        <dbReference type="ARBA" id="ARBA00022989"/>
    </source>
</evidence>
<keyword evidence="3 7" id="KW-0732">Signal</keyword>
<comment type="caution">
    <text evidence="9">The sequence shown here is derived from an EMBL/GenBank/DDBJ whole genome shotgun (WGS) entry which is preliminary data.</text>
</comment>
<evidence type="ECO:0000256" key="1">
    <source>
        <dbReference type="ARBA" id="ARBA00004167"/>
    </source>
</evidence>
<proteinExistence type="predicted"/>
<dbReference type="PANTHER" id="PTHR24269">
    <property type="entry name" value="KREMEN PROTEIN"/>
    <property type="match status" value="1"/>
</dbReference>
<feature type="chain" id="PRO_5022937934" description="WSC domain-containing protein" evidence="7">
    <location>
        <begin position="21"/>
        <end position="229"/>
    </location>
</feature>
<keyword evidence="2" id="KW-0812">Transmembrane</keyword>
<sequence length="229" mass="24956">MVRATIVAALLTGLGHVATATTVELAPCGRESKTFEYVGCVKDGNPSALIMRSVQDQSKMTVAKCSAVCKGNGFRYAGLKYYGVCYCGNTLGGSPADEASCNFPCSGDKSETCGGDSTLSVWEDSTYPSKPEEVSVDDYETIGCYTDDTNQGRTLPWSVYVDSASLTPASCIAACKSKGFPYAGTEYGDLFFGNAACVHLWPSFHRLSFFYRFRFFSRLSFYRFSFDRP</sequence>
<comment type="subcellular location">
    <subcellularLocation>
        <location evidence="1">Membrane</location>
        <topology evidence="1">Single-pass membrane protein</topology>
    </subcellularLocation>
</comment>
<evidence type="ECO:0000256" key="7">
    <source>
        <dbReference type="SAM" id="SignalP"/>
    </source>
</evidence>
<gene>
    <name evidence="9" type="ORF">ED733_000105</name>
</gene>
<dbReference type="SMART" id="SM00321">
    <property type="entry name" value="WSC"/>
    <property type="match status" value="1"/>
</dbReference>
<dbReference type="EMBL" id="SBHS01000152">
    <property type="protein sequence ID" value="TWU70362.1"/>
    <property type="molecule type" value="Genomic_DNA"/>
</dbReference>
<accession>A0A5C6FXZ0</accession>
<evidence type="ECO:0000313" key="10">
    <source>
        <dbReference type="Proteomes" id="UP000317257"/>
    </source>
</evidence>